<proteinExistence type="predicted"/>
<evidence type="ECO:0000313" key="2">
    <source>
        <dbReference type="Proteomes" id="UP001556367"/>
    </source>
</evidence>
<dbReference type="InterPro" id="IPR025638">
    <property type="entry name" value="DUF4336"/>
</dbReference>
<name>A0ABR3JQK9_9AGAR</name>
<keyword evidence="2" id="KW-1185">Reference proteome</keyword>
<dbReference type="EMBL" id="JASNQZ010000004">
    <property type="protein sequence ID" value="KAL0958115.1"/>
    <property type="molecule type" value="Genomic_DNA"/>
</dbReference>
<sequence length="153" mass="17323">MAETIIREVAKDVWTFSRPFSRFGIIPLGGRSTAIKMRDGGVWVLASTPLDSETKAKLNELGPTKYIVAADGVHHLYLSDFKKAYPDAKVIGPQMAVDRIDDKGVKFDGVWGSDPPETKYGFEDDIQHWYYLQHTFSDLILTAKFQLFLRLPE</sequence>
<protein>
    <submittedName>
        <fullName evidence="1">Uncharacterized protein</fullName>
    </submittedName>
</protein>
<reference evidence="2" key="1">
    <citation type="submission" date="2024-06" db="EMBL/GenBank/DDBJ databases">
        <title>Multi-omics analyses provide insights into the biosynthesis of the anticancer antibiotic pleurotin in Hohenbuehelia grisea.</title>
        <authorList>
            <person name="Weaver J.A."/>
            <person name="Alberti F."/>
        </authorList>
    </citation>
    <scope>NUCLEOTIDE SEQUENCE [LARGE SCALE GENOMIC DNA]</scope>
    <source>
        <strain evidence="2">T-177</strain>
    </source>
</reference>
<gene>
    <name evidence="1" type="ORF">HGRIS_000284</name>
</gene>
<dbReference type="Proteomes" id="UP001556367">
    <property type="component" value="Unassembled WGS sequence"/>
</dbReference>
<accession>A0ABR3JQK9</accession>
<comment type="caution">
    <text evidence="1">The sequence shown here is derived from an EMBL/GenBank/DDBJ whole genome shotgun (WGS) entry which is preliminary data.</text>
</comment>
<dbReference type="PANTHER" id="PTHR33835">
    <property type="entry name" value="YALI0C07656P"/>
    <property type="match status" value="1"/>
</dbReference>
<dbReference type="PANTHER" id="PTHR33835:SF1">
    <property type="entry name" value="METALLO-BETA-LACTAMASE DOMAIN-CONTAINING PROTEIN"/>
    <property type="match status" value="1"/>
</dbReference>
<evidence type="ECO:0000313" key="1">
    <source>
        <dbReference type="EMBL" id="KAL0958115.1"/>
    </source>
</evidence>
<organism evidence="1 2">
    <name type="scientific">Hohenbuehelia grisea</name>
    <dbReference type="NCBI Taxonomy" id="104357"/>
    <lineage>
        <taxon>Eukaryota</taxon>
        <taxon>Fungi</taxon>
        <taxon>Dikarya</taxon>
        <taxon>Basidiomycota</taxon>
        <taxon>Agaricomycotina</taxon>
        <taxon>Agaricomycetes</taxon>
        <taxon>Agaricomycetidae</taxon>
        <taxon>Agaricales</taxon>
        <taxon>Pleurotineae</taxon>
        <taxon>Pleurotaceae</taxon>
        <taxon>Hohenbuehelia</taxon>
    </lineage>
</organism>